<dbReference type="GO" id="GO:0005615">
    <property type="term" value="C:extracellular space"/>
    <property type="evidence" value="ECO:0000318"/>
    <property type="project" value="GO_Central"/>
</dbReference>
<dbReference type="OrthoDB" id="8626508at2759"/>
<organism evidence="33 34">
    <name type="scientific">Lepisosteus oculatus</name>
    <name type="common">Spotted gar</name>
    <dbReference type="NCBI Taxonomy" id="7918"/>
    <lineage>
        <taxon>Eukaryota</taxon>
        <taxon>Metazoa</taxon>
        <taxon>Chordata</taxon>
        <taxon>Craniata</taxon>
        <taxon>Vertebrata</taxon>
        <taxon>Euteleostomi</taxon>
        <taxon>Actinopterygii</taxon>
        <taxon>Neopterygii</taxon>
        <taxon>Holostei</taxon>
        <taxon>Semionotiformes</taxon>
        <taxon>Lepisosteidae</taxon>
        <taxon>Lepisosteus</taxon>
    </lineage>
</organism>
<evidence type="ECO:0000256" key="29">
    <source>
        <dbReference type="PROSITE-ProRule" id="PRU00446"/>
    </source>
</evidence>
<feature type="compositionally biased region" description="Polar residues" evidence="30">
    <location>
        <begin position="147"/>
        <end position="177"/>
    </location>
</feature>
<evidence type="ECO:0000256" key="31">
    <source>
        <dbReference type="SAM" id="SignalP"/>
    </source>
</evidence>
<feature type="region of interest" description="Disordered" evidence="30">
    <location>
        <begin position="136"/>
        <end position="184"/>
    </location>
</feature>
<dbReference type="FunCoup" id="W5MWJ5">
    <property type="interactions" value="682"/>
</dbReference>
<evidence type="ECO:0000256" key="17">
    <source>
        <dbReference type="ARBA" id="ARBA00022824"/>
    </source>
</evidence>
<keyword evidence="16" id="KW-0999">Mitochondrion inner membrane</keyword>
<evidence type="ECO:0000256" key="25">
    <source>
        <dbReference type="ARBA" id="ARBA00023157"/>
    </source>
</evidence>
<evidence type="ECO:0000313" key="33">
    <source>
        <dbReference type="Ensembl" id="ENSLOCP00000012754.1"/>
    </source>
</evidence>
<dbReference type="GO" id="GO:0005929">
    <property type="term" value="C:cilium"/>
    <property type="evidence" value="ECO:0007669"/>
    <property type="project" value="UniProtKB-SubCell"/>
</dbReference>
<dbReference type="SMART" id="SM00284">
    <property type="entry name" value="OLF"/>
    <property type="match status" value="1"/>
</dbReference>
<keyword evidence="23" id="KW-0472">Membrane</keyword>
<dbReference type="InParanoid" id="W5MWJ5"/>
<keyword evidence="12" id="KW-0272">Extracellular matrix</keyword>
<evidence type="ECO:0000256" key="19">
    <source>
        <dbReference type="ARBA" id="ARBA00023034"/>
    </source>
</evidence>
<dbReference type="Proteomes" id="UP000018468">
    <property type="component" value="Linkage group LG10"/>
</dbReference>
<dbReference type="CTD" id="4653"/>
<reference evidence="34" key="1">
    <citation type="submission" date="2011-12" db="EMBL/GenBank/DDBJ databases">
        <title>The Draft Genome of Lepisosteus oculatus.</title>
        <authorList>
            <consortium name="The Broad Institute Genome Assembly &amp; Analysis Group"/>
            <consortium name="Computational R&amp;D Group"/>
            <consortium name="and Sequencing Platform"/>
            <person name="Di Palma F."/>
            <person name="Alfoldi J."/>
            <person name="Johnson J."/>
            <person name="Berlin A."/>
            <person name="Gnerre S."/>
            <person name="Jaffe D."/>
            <person name="MacCallum I."/>
            <person name="Young S."/>
            <person name="Walker B.J."/>
            <person name="Lander E.S."/>
            <person name="Lindblad-Toh K."/>
        </authorList>
    </citation>
    <scope>NUCLEOTIDE SEQUENCE [LARGE SCALE GENOMIC DNA]</scope>
</reference>
<dbReference type="PROSITE" id="PS51132">
    <property type="entry name" value="OLF"/>
    <property type="match status" value="1"/>
</dbReference>
<accession>W5MWJ5</accession>
<reference evidence="33" key="2">
    <citation type="submission" date="2025-08" db="UniProtKB">
        <authorList>
            <consortium name="Ensembl"/>
        </authorList>
    </citation>
    <scope>IDENTIFICATION</scope>
</reference>
<feature type="signal peptide" evidence="31">
    <location>
        <begin position="1"/>
        <end position="19"/>
    </location>
</feature>
<evidence type="ECO:0000256" key="5">
    <source>
        <dbReference type="ARBA" id="ARBA00004498"/>
    </source>
</evidence>
<evidence type="ECO:0000256" key="15">
    <source>
        <dbReference type="ARBA" id="ARBA00022787"/>
    </source>
</evidence>
<keyword evidence="24" id="KW-0564">Palmitate</keyword>
<dbReference type="GO" id="GO:0005741">
    <property type="term" value="C:mitochondrial outer membrane"/>
    <property type="evidence" value="ECO:0007669"/>
    <property type="project" value="UniProtKB-SubCell"/>
</dbReference>
<keyword evidence="22" id="KW-0496">Mitochondrion</keyword>
<keyword evidence="26" id="KW-0966">Cell projection</keyword>
<dbReference type="PANTHER" id="PTHR23192">
    <property type="entry name" value="OLFACTOMEDIN-RELATED"/>
    <property type="match status" value="1"/>
</dbReference>
<evidence type="ECO:0000256" key="1">
    <source>
        <dbReference type="ARBA" id="ARBA00004138"/>
    </source>
</evidence>
<dbReference type="GO" id="GO:0046872">
    <property type="term" value="F:metal ion binding"/>
    <property type="evidence" value="ECO:0007669"/>
    <property type="project" value="UniProtKB-KW"/>
</dbReference>
<evidence type="ECO:0000256" key="28">
    <source>
        <dbReference type="ARBA" id="ARBA00023329"/>
    </source>
</evidence>
<evidence type="ECO:0000256" key="24">
    <source>
        <dbReference type="ARBA" id="ARBA00023139"/>
    </source>
</evidence>
<feature type="chain" id="PRO_5004868896" description="Myocilin" evidence="31">
    <location>
        <begin position="20"/>
        <end position="487"/>
    </location>
</feature>
<dbReference type="AlphaFoldDB" id="W5MWJ5"/>
<name>W5MWJ5_LEPOC</name>
<dbReference type="OMA" id="REVSKWN"/>
<evidence type="ECO:0000256" key="14">
    <source>
        <dbReference type="ARBA" id="ARBA00022729"/>
    </source>
</evidence>
<evidence type="ECO:0000313" key="34">
    <source>
        <dbReference type="Proteomes" id="UP000018468"/>
    </source>
</evidence>
<dbReference type="Ensembl" id="ENSLOCT00000012778.1">
    <property type="protein sequence ID" value="ENSLOCP00000012754.1"/>
    <property type="gene ID" value="ENSLOCG00000010402.1"/>
</dbReference>
<dbReference type="GO" id="GO:0005791">
    <property type="term" value="C:rough endoplasmic reticulum"/>
    <property type="evidence" value="ECO:0007669"/>
    <property type="project" value="UniProtKB-SubCell"/>
</dbReference>
<dbReference type="GeneTree" id="ENSGT00940000158561"/>
<dbReference type="HOGENOM" id="CLU_035236_4_0_1"/>
<evidence type="ECO:0000256" key="21">
    <source>
        <dbReference type="ARBA" id="ARBA00023069"/>
    </source>
</evidence>
<keyword evidence="19" id="KW-0333">Golgi apparatus</keyword>
<keyword evidence="11" id="KW-0964">Secreted</keyword>
<comment type="caution">
    <text evidence="29">Lacks conserved residue(s) required for the propagation of feature annotation.</text>
</comment>
<dbReference type="STRING" id="7918.ENSLOCP00000012754"/>
<evidence type="ECO:0000256" key="9">
    <source>
        <dbReference type="ARBA" id="ARBA00004569"/>
    </source>
</evidence>
<dbReference type="GeneID" id="102698764"/>
<sequence>MWLPAAVCLSCLLWGGGLAQSSATLRRGNDQNGRCHYTFTVPSPEEGTCPSPPGQEGALQRQELDGLKTRMALLEALASRWAGGSEEGARGQRGLQAAYSQALQEKRELQRARDGLDRQVQELQRALDALRRENEKLQAGECAPQAATLQDSGQRPPSGSNLLSSLVAQPRGSSESPSGVRDPAWHFSVPRYQEFKAEVTEVPASRLLPAGSGPGPAPAEGDTGCGELVWVGEPKTHRKADSIAGKYGVWMKDPFPVAPYGPETVWRVDTVGSEVRQLFGYEDEEQLARGFPTKVLLLPEPVESTGAALYRGSLYYQRRRSRTLLRYDLATESVAARRELPHAGFHGQYPYSWGGYTDIDLAADEKGLWAIYSTSKARGAIVISRLDPNTLEVQRSWETNIHKQSVANAFMICGTLYTINSYTSPDTTVNYSFNTESGLSKPVAVPFRNRYRYNSMVDYNPTSRKLYAWDNFHMVSYEVRLESRQGH</sequence>
<evidence type="ECO:0000256" key="23">
    <source>
        <dbReference type="ARBA" id="ARBA00023136"/>
    </source>
</evidence>
<proteinExistence type="predicted"/>
<dbReference type="GO" id="GO:0031410">
    <property type="term" value="C:cytoplasmic vesicle"/>
    <property type="evidence" value="ECO:0007669"/>
    <property type="project" value="UniProtKB-SubCell"/>
</dbReference>
<evidence type="ECO:0000256" key="22">
    <source>
        <dbReference type="ARBA" id="ARBA00023128"/>
    </source>
</evidence>
<keyword evidence="27" id="KW-0449">Lipoprotein</keyword>
<dbReference type="InterPro" id="IPR003112">
    <property type="entry name" value="Olfac-like_dom"/>
</dbReference>
<evidence type="ECO:0000256" key="20">
    <source>
        <dbReference type="ARBA" id="ARBA00023054"/>
    </source>
</evidence>
<keyword evidence="14 31" id="KW-0732">Signal</keyword>
<evidence type="ECO:0000256" key="26">
    <source>
        <dbReference type="ARBA" id="ARBA00023273"/>
    </source>
</evidence>
<protein>
    <recommendedName>
        <fullName evidence="10">Myocilin</fullName>
    </recommendedName>
</protein>
<dbReference type="KEGG" id="loc:102698764"/>
<dbReference type="PANTHER" id="PTHR23192:SF33">
    <property type="entry name" value="MYOCILIN"/>
    <property type="match status" value="1"/>
</dbReference>
<evidence type="ECO:0000256" key="30">
    <source>
        <dbReference type="SAM" id="MobiDB-lite"/>
    </source>
</evidence>
<keyword evidence="18" id="KW-0106">Calcium</keyword>
<dbReference type="GO" id="GO:0005758">
    <property type="term" value="C:mitochondrial intermembrane space"/>
    <property type="evidence" value="ECO:0007669"/>
    <property type="project" value="UniProtKB-SubCell"/>
</dbReference>
<evidence type="ECO:0000256" key="10">
    <source>
        <dbReference type="ARBA" id="ARBA00017216"/>
    </source>
</evidence>
<evidence type="ECO:0000256" key="8">
    <source>
        <dbReference type="ARBA" id="ARBA00004555"/>
    </source>
</evidence>
<evidence type="ECO:0000259" key="32">
    <source>
        <dbReference type="PROSITE" id="PS51132"/>
    </source>
</evidence>
<dbReference type="Bgee" id="ENSLOCG00000010402">
    <property type="expression patterns" value="Expressed in muscle tissue and 10 other cell types or tissues"/>
</dbReference>
<keyword evidence="21" id="KW-0969">Cilium</keyword>
<comment type="subcellular location">
    <subcellularLocation>
        <location evidence="1">Cell projection</location>
        <location evidence="1">Cilium</location>
    </subcellularLocation>
    <subcellularLocation>
        <location evidence="6">Cytoplasmic vesicle</location>
    </subcellularLocation>
    <subcellularLocation>
        <location evidence="8">Golgi apparatus</location>
    </subcellularLocation>
    <subcellularLocation>
        <location evidence="2">Mitochondrion inner membrane</location>
    </subcellularLocation>
    <subcellularLocation>
        <location evidence="9">Mitochondrion intermembrane space</location>
    </subcellularLocation>
    <subcellularLocation>
        <location evidence="3">Mitochondrion outer membrane</location>
    </subcellularLocation>
    <subcellularLocation>
        <location evidence="4">Rough endoplasmic reticulum</location>
    </subcellularLocation>
    <subcellularLocation>
        <location evidence="7">Secreted</location>
        <location evidence="7">Extracellular exosome</location>
    </subcellularLocation>
    <subcellularLocation>
        <location evidence="5">Secreted</location>
        <location evidence="5">Extracellular space</location>
        <location evidence="5">Extracellular matrix</location>
    </subcellularLocation>
</comment>
<dbReference type="InterPro" id="IPR050605">
    <property type="entry name" value="Olfactomedin-like_domain"/>
</dbReference>
<evidence type="ECO:0000256" key="4">
    <source>
        <dbReference type="ARBA" id="ARBA00004427"/>
    </source>
</evidence>
<evidence type="ECO:0000256" key="27">
    <source>
        <dbReference type="ARBA" id="ARBA00023288"/>
    </source>
</evidence>
<evidence type="ECO:0000256" key="2">
    <source>
        <dbReference type="ARBA" id="ARBA00004273"/>
    </source>
</evidence>
<keyword evidence="13" id="KW-0479">Metal-binding</keyword>
<evidence type="ECO:0000256" key="12">
    <source>
        <dbReference type="ARBA" id="ARBA00022530"/>
    </source>
</evidence>
<evidence type="ECO:0000256" key="7">
    <source>
        <dbReference type="ARBA" id="ARBA00004550"/>
    </source>
</evidence>
<keyword evidence="17" id="KW-0256">Endoplasmic reticulum</keyword>
<keyword evidence="34" id="KW-1185">Reference proteome</keyword>
<evidence type="ECO:0000256" key="16">
    <source>
        <dbReference type="ARBA" id="ARBA00022792"/>
    </source>
</evidence>
<keyword evidence="25" id="KW-1015">Disulfide bond</keyword>
<dbReference type="EMBL" id="AHAT01000152">
    <property type="status" value="NOT_ANNOTATED_CDS"/>
    <property type="molecule type" value="Genomic_DNA"/>
</dbReference>
<feature type="domain" description="Olfactomedin-like" evidence="32">
    <location>
        <begin position="224"/>
        <end position="483"/>
    </location>
</feature>
<evidence type="ECO:0000256" key="13">
    <source>
        <dbReference type="ARBA" id="ARBA00022723"/>
    </source>
</evidence>
<dbReference type="GO" id="GO:0005743">
    <property type="term" value="C:mitochondrial inner membrane"/>
    <property type="evidence" value="ECO:0007669"/>
    <property type="project" value="UniProtKB-SubCell"/>
</dbReference>
<dbReference type="GO" id="GO:0001649">
    <property type="term" value="P:osteoblast differentiation"/>
    <property type="evidence" value="ECO:0000318"/>
    <property type="project" value="GO_Central"/>
</dbReference>
<evidence type="ECO:0000256" key="18">
    <source>
        <dbReference type="ARBA" id="ARBA00022837"/>
    </source>
</evidence>
<dbReference type="Pfam" id="PF02191">
    <property type="entry name" value="OLF"/>
    <property type="match status" value="1"/>
</dbReference>
<dbReference type="GO" id="GO:0007165">
    <property type="term" value="P:signal transduction"/>
    <property type="evidence" value="ECO:0000318"/>
    <property type="project" value="GO_Central"/>
</dbReference>
<evidence type="ECO:0000256" key="3">
    <source>
        <dbReference type="ARBA" id="ARBA00004294"/>
    </source>
</evidence>
<evidence type="ECO:0000256" key="6">
    <source>
        <dbReference type="ARBA" id="ARBA00004541"/>
    </source>
</evidence>
<dbReference type="GO" id="GO:0030237">
    <property type="term" value="P:female sex determination"/>
    <property type="evidence" value="ECO:0007669"/>
    <property type="project" value="Ensembl"/>
</dbReference>
<dbReference type="eggNOG" id="KOG3545">
    <property type="taxonomic scope" value="Eukaryota"/>
</dbReference>
<reference evidence="33" key="3">
    <citation type="submission" date="2025-09" db="UniProtKB">
        <authorList>
            <consortium name="Ensembl"/>
        </authorList>
    </citation>
    <scope>IDENTIFICATION</scope>
</reference>
<keyword evidence="15" id="KW-1000">Mitochondrion outer membrane</keyword>
<keyword evidence="20" id="KW-0175">Coiled coil</keyword>
<evidence type="ECO:0000256" key="11">
    <source>
        <dbReference type="ARBA" id="ARBA00022525"/>
    </source>
</evidence>
<dbReference type="GO" id="GO:0005794">
    <property type="term" value="C:Golgi apparatus"/>
    <property type="evidence" value="ECO:0000318"/>
    <property type="project" value="GO_Central"/>
</dbReference>
<keyword evidence="28" id="KW-0968">Cytoplasmic vesicle</keyword>